<protein>
    <recommendedName>
        <fullName evidence="14">P-loop containing nucleoside triphosphate hydrolase protein</fullName>
    </recommendedName>
</protein>
<dbReference type="InterPro" id="IPR003439">
    <property type="entry name" value="ABC_transporter-like_ATP-bd"/>
</dbReference>
<dbReference type="GO" id="GO:0016020">
    <property type="term" value="C:membrane"/>
    <property type="evidence" value="ECO:0007669"/>
    <property type="project" value="UniProtKB-SubCell"/>
</dbReference>
<comment type="subcellular location">
    <subcellularLocation>
        <location evidence="1">Membrane</location>
    </subcellularLocation>
</comment>
<keyword evidence="6 9" id="KW-1133">Transmembrane helix</keyword>
<keyword evidence="3 9" id="KW-0812">Transmembrane</keyword>
<sequence length="1134" mass="125188">MEIIVASILLYQLLGFSAFAGFGVLILGWPLNSWLSKRSIRIHKGLLKAKDARMGVLTELISSIKFIKFFAWEQRWIDRVLKAREAEIKWMIKGRINGVGFYWYLLPLAPHYISLISSYLSLWVTAPILISVISFFTYVMLGNQLTIGTAFSAIALFSMIRQPLNILPTFVVQLLQTRVSLNRITVYLDEAEVSDQVSSLKNDRSGPASTGSEEDSRLGFEKASFKWNEVEETPDAKEETASETASVSTAASESATIADHKFELRDLSIIFPEGKLTLVTGPTASGKTALLLAVLGEMTSLPGDGRIVMAKDASKIDAHGNMQVISYAAQSPWLRHQSIKDNILFEDGDATEIGDKGVSLSGGQKARVALARAVYAKTRYVLLDDPLSAVDSHTSRTLYEKCLCGPLLANRTVVLVTHHVELVLPGAYYVVRMLDGRIDTQGTVKELHAQGILDGIAHEAAVEVKKEELAVAKELVEDEHREVGGVKWAIYKSYLRASSYTIWSLLASIVILLQLLSVGEKLWIKTWGEAYKERNNASVQFGAYRSSTIGHEVPMDGHFSRFSTFELHPSTTGFLNIDWPSAVEHPLFYVGIYAAIGLTTALISICSSVAQITGALRASRKLFKALLATVVHATFRFHDTTPQGRMLNRFGQDIETIDSSLASSLQQVNSSLAGFFAAVLTVTFVFPVFLIPASVIGWFYYTFAVGYLNTGQLLNGIVTVRAFAAEKRFLDNLHTRIDLTTKMWYTFWMTNRWLLLNFDFLGSLAVFFTSMFSIHFLVDNAGLAGLAITSALNFTISVERVVEYLDLPQEPPAVIESNRPPAYWPSSAKNDSLIVAENLSIKYAPELPAVLQDVSFSLKAGERIGLLGRTGSGKSTLAMSILRFTDPSSGRILIDGIDISKIGVEDLRSRLTFIPQDATLFSGTLRENLDPFDEHDDAACLEVLYRVQMISRSSDASASTSREHSVVASVDVSRAASITGIEREDTADTLSTTLTDVDAKTTVSLDTQVSAGGTNFSQGQRQLIALARALLRRSSIVVLDEATSSVDFKTDAKIQTTIREEFTDSLLLTIAHRLKTVIDYDRLLVLDKGKLVEFDTPLRLIEKEDGIFRNMCLKSGYFAELEASARAKAERDRK</sequence>
<feature type="transmembrane region" description="Helical" evidence="9">
    <location>
        <begin position="675"/>
        <end position="701"/>
    </location>
</feature>
<dbReference type="InterPro" id="IPR036640">
    <property type="entry name" value="ABC1_TM_sf"/>
</dbReference>
<evidence type="ECO:0000256" key="9">
    <source>
        <dbReference type="SAM" id="Phobius"/>
    </source>
</evidence>
<feature type="transmembrane region" description="Helical" evidence="9">
    <location>
        <begin position="500"/>
        <end position="519"/>
    </location>
</feature>
<keyword evidence="13" id="KW-1185">Reference proteome</keyword>
<feature type="domain" description="ABC transmembrane type-1" evidence="11">
    <location>
        <begin position="1"/>
        <end position="176"/>
    </location>
</feature>
<dbReference type="PANTHER" id="PTHR24223:SF415">
    <property type="entry name" value="FI20190P1"/>
    <property type="match status" value="1"/>
</dbReference>
<feature type="domain" description="ABC transporter" evidence="10">
    <location>
        <begin position="242"/>
        <end position="460"/>
    </location>
</feature>
<evidence type="ECO:0000256" key="2">
    <source>
        <dbReference type="ARBA" id="ARBA00022448"/>
    </source>
</evidence>
<dbReference type="Pfam" id="PF00005">
    <property type="entry name" value="ABC_tran"/>
    <property type="match status" value="2"/>
</dbReference>
<dbReference type="SUPFAM" id="SSF52540">
    <property type="entry name" value="P-loop containing nucleoside triphosphate hydrolases"/>
    <property type="match status" value="2"/>
</dbReference>
<evidence type="ECO:0008006" key="14">
    <source>
        <dbReference type="Google" id="ProtNLM"/>
    </source>
</evidence>
<evidence type="ECO:0000256" key="6">
    <source>
        <dbReference type="ARBA" id="ARBA00022989"/>
    </source>
</evidence>
<dbReference type="Proteomes" id="UP000620124">
    <property type="component" value="Unassembled WGS sequence"/>
</dbReference>
<evidence type="ECO:0000259" key="11">
    <source>
        <dbReference type="PROSITE" id="PS50929"/>
    </source>
</evidence>
<dbReference type="Gene3D" id="3.40.50.300">
    <property type="entry name" value="P-loop containing nucleotide triphosphate hydrolases"/>
    <property type="match status" value="3"/>
</dbReference>
<feature type="compositionally biased region" description="Basic and acidic residues" evidence="8">
    <location>
        <begin position="214"/>
        <end position="224"/>
    </location>
</feature>
<dbReference type="PROSITE" id="PS00211">
    <property type="entry name" value="ABC_TRANSPORTER_1"/>
    <property type="match status" value="2"/>
</dbReference>
<dbReference type="CDD" id="cd18604">
    <property type="entry name" value="ABC_6TM_VMR1_D2_like"/>
    <property type="match status" value="1"/>
</dbReference>
<evidence type="ECO:0000256" key="5">
    <source>
        <dbReference type="ARBA" id="ARBA00022840"/>
    </source>
</evidence>
<dbReference type="PANTHER" id="PTHR24223">
    <property type="entry name" value="ATP-BINDING CASSETTE SUB-FAMILY C"/>
    <property type="match status" value="1"/>
</dbReference>
<keyword evidence="4" id="KW-0547">Nucleotide-binding</keyword>
<feature type="transmembrane region" description="Helical" evidence="9">
    <location>
        <begin position="128"/>
        <end position="157"/>
    </location>
</feature>
<dbReference type="GO" id="GO:0016887">
    <property type="term" value="F:ATP hydrolysis activity"/>
    <property type="evidence" value="ECO:0007669"/>
    <property type="project" value="InterPro"/>
</dbReference>
<dbReference type="CDD" id="cd03244">
    <property type="entry name" value="ABCC_MRP_domain2"/>
    <property type="match status" value="1"/>
</dbReference>
<feature type="domain" description="ABC transmembrane type-1" evidence="11">
    <location>
        <begin position="589"/>
        <end position="805"/>
    </location>
</feature>
<gene>
    <name evidence="12" type="ORF">MVEN_00791600</name>
</gene>
<dbReference type="PROSITE" id="PS50929">
    <property type="entry name" value="ABC_TM1F"/>
    <property type="match status" value="2"/>
</dbReference>
<feature type="transmembrane region" description="Helical" evidence="9">
    <location>
        <begin position="587"/>
        <end position="610"/>
    </location>
</feature>
<evidence type="ECO:0000259" key="10">
    <source>
        <dbReference type="PROSITE" id="PS50893"/>
    </source>
</evidence>
<feature type="domain" description="ABC transporter" evidence="10">
    <location>
        <begin position="834"/>
        <end position="1113"/>
    </location>
</feature>
<organism evidence="12 13">
    <name type="scientific">Mycena venus</name>
    <dbReference type="NCBI Taxonomy" id="2733690"/>
    <lineage>
        <taxon>Eukaryota</taxon>
        <taxon>Fungi</taxon>
        <taxon>Dikarya</taxon>
        <taxon>Basidiomycota</taxon>
        <taxon>Agaricomycotina</taxon>
        <taxon>Agaricomycetes</taxon>
        <taxon>Agaricomycetidae</taxon>
        <taxon>Agaricales</taxon>
        <taxon>Marasmiineae</taxon>
        <taxon>Mycenaceae</taxon>
        <taxon>Mycena</taxon>
    </lineage>
</organism>
<evidence type="ECO:0000256" key="8">
    <source>
        <dbReference type="SAM" id="MobiDB-lite"/>
    </source>
</evidence>
<dbReference type="PROSITE" id="PS50893">
    <property type="entry name" value="ABC_TRANSPORTER_2"/>
    <property type="match status" value="2"/>
</dbReference>
<dbReference type="EMBL" id="JACAZI010000005">
    <property type="protein sequence ID" value="KAF7360601.1"/>
    <property type="molecule type" value="Genomic_DNA"/>
</dbReference>
<dbReference type="OrthoDB" id="6500128at2759"/>
<feature type="region of interest" description="Disordered" evidence="8">
    <location>
        <begin position="198"/>
        <end position="250"/>
    </location>
</feature>
<dbReference type="InterPro" id="IPR003593">
    <property type="entry name" value="AAA+_ATPase"/>
</dbReference>
<evidence type="ECO:0000256" key="1">
    <source>
        <dbReference type="ARBA" id="ARBA00004370"/>
    </source>
</evidence>
<dbReference type="Gene3D" id="1.20.1560.10">
    <property type="entry name" value="ABC transporter type 1, transmembrane domain"/>
    <property type="match status" value="2"/>
</dbReference>
<evidence type="ECO:0000313" key="13">
    <source>
        <dbReference type="Proteomes" id="UP000620124"/>
    </source>
</evidence>
<dbReference type="SMART" id="SM00382">
    <property type="entry name" value="AAA"/>
    <property type="match status" value="2"/>
</dbReference>
<evidence type="ECO:0000256" key="7">
    <source>
        <dbReference type="ARBA" id="ARBA00023136"/>
    </source>
</evidence>
<dbReference type="InterPro" id="IPR011527">
    <property type="entry name" value="ABC1_TM_dom"/>
</dbReference>
<comment type="caution">
    <text evidence="12">The sequence shown here is derived from an EMBL/GenBank/DDBJ whole genome shotgun (WGS) entry which is preliminary data.</text>
</comment>
<dbReference type="InterPro" id="IPR050173">
    <property type="entry name" value="ABC_transporter_C-like"/>
</dbReference>
<name>A0A8H6YKY8_9AGAR</name>
<reference evidence="12" key="1">
    <citation type="submission" date="2020-05" db="EMBL/GenBank/DDBJ databases">
        <title>Mycena genomes resolve the evolution of fungal bioluminescence.</title>
        <authorList>
            <person name="Tsai I.J."/>
        </authorList>
    </citation>
    <scope>NUCLEOTIDE SEQUENCE</scope>
    <source>
        <strain evidence="12">CCC161011</strain>
    </source>
</reference>
<accession>A0A8H6YKY8</accession>
<keyword evidence="7 9" id="KW-0472">Membrane</keyword>
<evidence type="ECO:0000256" key="4">
    <source>
        <dbReference type="ARBA" id="ARBA00022741"/>
    </source>
</evidence>
<dbReference type="Pfam" id="PF00664">
    <property type="entry name" value="ABC_membrane"/>
    <property type="match status" value="3"/>
</dbReference>
<keyword evidence="5" id="KW-0067">ATP-binding</keyword>
<dbReference type="GO" id="GO:0005524">
    <property type="term" value="F:ATP binding"/>
    <property type="evidence" value="ECO:0007669"/>
    <property type="project" value="UniProtKB-KW"/>
</dbReference>
<evidence type="ECO:0000256" key="3">
    <source>
        <dbReference type="ARBA" id="ARBA00022692"/>
    </source>
</evidence>
<dbReference type="InterPro" id="IPR017871">
    <property type="entry name" value="ABC_transporter-like_CS"/>
</dbReference>
<feature type="transmembrane region" description="Helical" evidence="9">
    <location>
        <begin position="753"/>
        <end position="778"/>
    </location>
</feature>
<dbReference type="CDD" id="cd18596">
    <property type="entry name" value="ABC_6TM_VMR1_D1_like"/>
    <property type="match status" value="1"/>
</dbReference>
<evidence type="ECO:0000313" key="12">
    <source>
        <dbReference type="EMBL" id="KAF7360601.1"/>
    </source>
</evidence>
<dbReference type="CDD" id="cd03250">
    <property type="entry name" value="ABCC_MRP_domain1"/>
    <property type="match status" value="1"/>
</dbReference>
<dbReference type="InterPro" id="IPR027417">
    <property type="entry name" value="P-loop_NTPase"/>
</dbReference>
<feature type="transmembrane region" description="Helical" evidence="9">
    <location>
        <begin position="6"/>
        <end position="31"/>
    </location>
</feature>
<dbReference type="SUPFAM" id="SSF90123">
    <property type="entry name" value="ABC transporter transmembrane region"/>
    <property type="match status" value="2"/>
</dbReference>
<keyword evidence="2" id="KW-0813">Transport</keyword>
<proteinExistence type="predicted"/>
<dbReference type="AlphaFoldDB" id="A0A8H6YKY8"/>
<dbReference type="GO" id="GO:0140359">
    <property type="term" value="F:ABC-type transporter activity"/>
    <property type="evidence" value="ECO:0007669"/>
    <property type="project" value="InterPro"/>
</dbReference>
<feature type="transmembrane region" description="Helical" evidence="9">
    <location>
        <begin position="101"/>
        <end position="122"/>
    </location>
</feature>